<proteinExistence type="predicted"/>
<accession>A0AAN8NE91</accession>
<feature type="region of interest" description="Disordered" evidence="1">
    <location>
        <begin position="1"/>
        <end position="29"/>
    </location>
</feature>
<evidence type="ECO:0000313" key="2">
    <source>
        <dbReference type="EMBL" id="KAK6502609.1"/>
    </source>
</evidence>
<reference evidence="2 3" key="1">
    <citation type="submission" date="2019-10" db="EMBL/GenBank/DDBJ databases">
        <authorList>
            <person name="Palmer J.M."/>
        </authorList>
    </citation>
    <scope>NUCLEOTIDE SEQUENCE [LARGE SCALE GENOMIC DNA]</scope>
    <source>
        <strain evidence="2 3">TWF506</strain>
    </source>
</reference>
<keyword evidence="3" id="KW-1185">Reference proteome</keyword>
<comment type="caution">
    <text evidence="2">The sequence shown here is derived from an EMBL/GenBank/DDBJ whole genome shotgun (WGS) entry which is preliminary data.</text>
</comment>
<evidence type="ECO:0000313" key="3">
    <source>
        <dbReference type="Proteomes" id="UP001307849"/>
    </source>
</evidence>
<protein>
    <submittedName>
        <fullName evidence="2">Uncharacterized protein</fullName>
    </submittedName>
</protein>
<sequence>MSLPSISTSSLSDTDSFPSTPTTPTTQYPLPTITITIINPTPHSLQAIKNNKAWIHLQDPIRPNSDGKLILHHPTTNTGKAAYILGDTGDVIEVAGGIGIGMVGDRYPLQVKLCPEFGGGENEVLEGVMMEPGHFVYRLPELEHEIEDMNILHHHHHTGVSEVVDAGGNAELGVSHFNPCF</sequence>
<gene>
    <name evidence="2" type="ORF">TWF506_003189</name>
</gene>
<name>A0AAN8NE91_9PEZI</name>
<dbReference type="Proteomes" id="UP001307849">
    <property type="component" value="Unassembled WGS sequence"/>
</dbReference>
<evidence type="ECO:0000256" key="1">
    <source>
        <dbReference type="SAM" id="MobiDB-lite"/>
    </source>
</evidence>
<organism evidence="2 3">
    <name type="scientific">Arthrobotrys conoides</name>
    <dbReference type="NCBI Taxonomy" id="74498"/>
    <lineage>
        <taxon>Eukaryota</taxon>
        <taxon>Fungi</taxon>
        <taxon>Dikarya</taxon>
        <taxon>Ascomycota</taxon>
        <taxon>Pezizomycotina</taxon>
        <taxon>Orbiliomycetes</taxon>
        <taxon>Orbiliales</taxon>
        <taxon>Orbiliaceae</taxon>
        <taxon>Arthrobotrys</taxon>
    </lineage>
</organism>
<dbReference type="EMBL" id="JAVHJM010000011">
    <property type="protein sequence ID" value="KAK6502609.1"/>
    <property type="molecule type" value="Genomic_DNA"/>
</dbReference>
<dbReference type="AlphaFoldDB" id="A0AAN8NE91"/>